<protein>
    <recommendedName>
        <fullName evidence="2">WxL domain-containing protein</fullName>
    </recommendedName>
</protein>
<evidence type="ECO:0000313" key="4">
    <source>
        <dbReference type="Proteomes" id="UP000380386"/>
    </source>
</evidence>
<dbReference type="AlphaFoldDB" id="A0A5P0ZHM2"/>
<dbReference type="Proteomes" id="UP000380386">
    <property type="component" value="Unassembled WGS sequence"/>
</dbReference>
<dbReference type="InterPro" id="IPR027994">
    <property type="entry name" value="WxL_dom"/>
</dbReference>
<dbReference type="EMBL" id="VDFM01000005">
    <property type="protein sequence ID" value="MQS52492.1"/>
    <property type="molecule type" value="Genomic_DNA"/>
</dbReference>
<feature type="domain" description="WxL" evidence="2">
    <location>
        <begin position="73"/>
        <end position="242"/>
    </location>
</feature>
<keyword evidence="1" id="KW-0732">Signal</keyword>
<sequence>MKISKTKLAGSLALAGIVLGAVAPTTVQAATGNTLDGDKASTEISTNLNLNNNDTVIANDKATAESEANVQIISGFLTLDMVPDFSFGSVIAGGTAGLRSKGVSTIDNDGNSQGILQVTETRENKTENAANKGLGFTVSAELAGFKLNGKDDPVKGFTLNLASQTLKDADGKIVDGQSTNAATLDDNNKTATIMSMNAGSYNKGQIKATFDNSKAAELKVPQIASEKGQKAYSSVITWTLNAKAADAGSHA</sequence>
<evidence type="ECO:0000256" key="1">
    <source>
        <dbReference type="SAM" id="SignalP"/>
    </source>
</evidence>
<dbReference type="OrthoDB" id="2149740at2"/>
<organism evidence="3 4">
    <name type="scientific">Companilactobacillus mishanensis</name>
    <dbReference type="NCBI Taxonomy" id="2486008"/>
    <lineage>
        <taxon>Bacteria</taxon>
        <taxon>Bacillati</taxon>
        <taxon>Bacillota</taxon>
        <taxon>Bacilli</taxon>
        <taxon>Lactobacillales</taxon>
        <taxon>Lactobacillaceae</taxon>
        <taxon>Companilactobacillus</taxon>
    </lineage>
</organism>
<evidence type="ECO:0000313" key="3">
    <source>
        <dbReference type="EMBL" id="MQS52492.1"/>
    </source>
</evidence>
<evidence type="ECO:0000259" key="2">
    <source>
        <dbReference type="Pfam" id="PF13731"/>
    </source>
</evidence>
<accession>A0A5P0ZHM2</accession>
<name>A0A5P0ZHM2_9LACO</name>
<gene>
    <name evidence="3" type="ORF">FHL02_05620</name>
</gene>
<comment type="caution">
    <text evidence="3">The sequence shown here is derived from an EMBL/GenBank/DDBJ whole genome shotgun (WGS) entry which is preliminary data.</text>
</comment>
<feature type="signal peptide" evidence="1">
    <location>
        <begin position="1"/>
        <end position="29"/>
    </location>
</feature>
<feature type="chain" id="PRO_5024329484" description="WxL domain-containing protein" evidence="1">
    <location>
        <begin position="30"/>
        <end position="251"/>
    </location>
</feature>
<reference evidence="3 4" key="1">
    <citation type="journal article" date="2019" name="Syst. Appl. Microbiol.">
        <title>Polyphasic characterization of two novel Lactobacillus spp. isolated from blown salami packages: Description of Lactobacillus halodurans sp. nov. and Lactobacillus salsicarnum sp. nov.</title>
        <authorList>
            <person name="Schuster J.A."/>
            <person name="Klingl A."/>
            <person name="Vogel R.F."/>
            <person name="Ehrmann M.A."/>
        </authorList>
    </citation>
    <scope>NUCLEOTIDE SEQUENCE [LARGE SCALE GENOMIC DNA]</scope>
    <source>
        <strain evidence="3 4">TMW 1.2118</strain>
    </source>
</reference>
<proteinExistence type="predicted"/>
<dbReference type="Pfam" id="PF13731">
    <property type="entry name" value="WxL"/>
    <property type="match status" value="1"/>
</dbReference>
<dbReference type="RefSeq" id="WP_153382928.1">
    <property type="nucleotide sequence ID" value="NZ_VDFM01000005.1"/>
</dbReference>